<keyword evidence="6" id="KW-0694">RNA-binding</keyword>
<feature type="domain" description="S1 motif" evidence="10">
    <location>
        <begin position="12"/>
        <end position="83"/>
    </location>
</feature>
<dbReference type="InterPro" id="IPR024054">
    <property type="entry name" value="TIF2_asu_middle_sf"/>
</dbReference>
<dbReference type="PANTHER" id="PTHR10602">
    <property type="entry name" value="EUKARYOTIC TRANSLATION INITIATION FACTOR 2 SUBUNIT 1"/>
    <property type="match status" value="1"/>
</dbReference>
<evidence type="ECO:0000256" key="2">
    <source>
        <dbReference type="ARBA" id="ARBA00007223"/>
    </source>
</evidence>
<dbReference type="FunFam" id="3.30.70.1130:FF:000002">
    <property type="entry name" value="Translation initiation factor 2 subunit alpha"/>
    <property type="match status" value="1"/>
</dbReference>
<protein>
    <recommendedName>
        <fullName evidence="4">Translation initiation factor 2 subunit alpha</fullName>
    </recommendedName>
    <alternativeName>
        <fullName evidence="8">aIF2-alpha</fullName>
    </alternativeName>
    <alternativeName>
        <fullName evidence="9">eIF-2-alpha</fullName>
    </alternativeName>
</protein>
<dbReference type="GO" id="GO:0003743">
    <property type="term" value="F:translation initiation factor activity"/>
    <property type="evidence" value="ECO:0007669"/>
    <property type="project" value="UniProtKB-KW"/>
</dbReference>
<evidence type="ECO:0000256" key="1">
    <source>
        <dbReference type="ARBA" id="ARBA00003323"/>
    </source>
</evidence>
<evidence type="ECO:0000259" key="10">
    <source>
        <dbReference type="PROSITE" id="PS50126"/>
    </source>
</evidence>
<dbReference type="PROSITE" id="PS50126">
    <property type="entry name" value="S1"/>
    <property type="match status" value="1"/>
</dbReference>
<dbReference type="AlphaFoldDB" id="A0A075H2A5"/>
<dbReference type="InterPro" id="IPR024055">
    <property type="entry name" value="TIF2_asu_C"/>
</dbReference>
<dbReference type="Gene3D" id="3.30.70.1130">
    <property type="entry name" value="EIF_2_alpha"/>
    <property type="match status" value="1"/>
</dbReference>
<comment type="function">
    <text evidence="1">eIF-2 functions in the early steps of protein synthesis by forming a ternary complex with GTP and initiator tRNA.</text>
</comment>
<dbReference type="Pfam" id="PF00575">
    <property type="entry name" value="S1"/>
    <property type="match status" value="1"/>
</dbReference>
<comment type="similarity">
    <text evidence="2">Belongs to the eIF-2-alpha family.</text>
</comment>
<keyword evidence="7" id="KW-0648">Protein biosynthesis</keyword>
<dbReference type="InterPro" id="IPR011488">
    <property type="entry name" value="TIF_2_asu"/>
</dbReference>
<dbReference type="InterPro" id="IPR044126">
    <property type="entry name" value="S1_IF2_alpha"/>
</dbReference>
<dbReference type="GO" id="GO:0043022">
    <property type="term" value="F:ribosome binding"/>
    <property type="evidence" value="ECO:0007669"/>
    <property type="project" value="TreeGrafter"/>
</dbReference>
<accession>A0A075H2A5</accession>
<evidence type="ECO:0000256" key="4">
    <source>
        <dbReference type="ARBA" id="ARBA00013678"/>
    </source>
</evidence>
<reference evidence="11" key="1">
    <citation type="journal article" date="2014" name="Genome Biol. Evol.">
        <title>Pangenome evidence for extensive interdomain horizontal transfer affecting lineage core and shell genes in uncultured planktonic thaumarchaeota and euryarchaeota.</title>
        <authorList>
            <person name="Deschamps P."/>
            <person name="Zivanovic Y."/>
            <person name="Moreira D."/>
            <person name="Rodriguez-Valera F."/>
            <person name="Lopez-Garcia P."/>
        </authorList>
    </citation>
    <scope>NUCLEOTIDE SEQUENCE</scope>
</reference>
<dbReference type="CDD" id="cd04452">
    <property type="entry name" value="S1_IF2_alpha"/>
    <property type="match status" value="1"/>
</dbReference>
<organism evidence="11">
    <name type="scientific">uncultured marine thaumarchaeote KM3_36_B08</name>
    <dbReference type="NCBI Taxonomy" id="1456135"/>
    <lineage>
        <taxon>Archaea</taxon>
        <taxon>Nitrososphaerota</taxon>
        <taxon>environmental samples</taxon>
    </lineage>
</organism>
<dbReference type="GO" id="GO:0003723">
    <property type="term" value="F:RNA binding"/>
    <property type="evidence" value="ECO:0007669"/>
    <property type="project" value="UniProtKB-KW"/>
</dbReference>
<dbReference type="InterPro" id="IPR003029">
    <property type="entry name" value="S1_domain"/>
</dbReference>
<dbReference type="SUPFAM" id="SSF116742">
    <property type="entry name" value="eIF2alpha middle domain-like"/>
    <property type="match status" value="1"/>
</dbReference>
<evidence type="ECO:0000313" key="11">
    <source>
        <dbReference type="EMBL" id="AIF09335.1"/>
    </source>
</evidence>
<evidence type="ECO:0000256" key="9">
    <source>
        <dbReference type="ARBA" id="ARBA00033333"/>
    </source>
</evidence>
<evidence type="ECO:0000256" key="7">
    <source>
        <dbReference type="ARBA" id="ARBA00022917"/>
    </source>
</evidence>
<evidence type="ECO:0000256" key="6">
    <source>
        <dbReference type="ARBA" id="ARBA00022884"/>
    </source>
</evidence>
<proteinExistence type="inferred from homology"/>
<dbReference type="PANTHER" id="PTHR10602:SF0">
    <property type="entry name" value="EUKARYOTIC TRANSLATION INITIATION FACTOR 2 SUBUNIT 1"/>
    <property type="match status" value="1"/>
</dbReference>
<dbReference type="Gene3D" id="2.40.50.140">
    <property type="entry name" value="Nucleic acid-binding proteins"/>
    <property type="match status" value="1"/>
</dbReference>
<dbReference type="Gene3D" id="1.10.150.190">
    <property type="entry name" value="Translation initiation factor 2, subunit 1, domain 2"/>
    <property type="match status" value="1"/>
</dbReference>
<dbReference type="SMART" id="SM00316">
    <property type="entry name" value="S1"/>
    <property type="match status" value="1"/>
</dbReference>
<dbReference type="SUPFAM" id="SSF50249">
    <property type="entry name" value="Nucleic acid-binding proteins"/>
    <property type="match status" value="1"/>
</dbReference>
<evidence type="ECO:0000256" key="8">
    <source>
        <dbReference type="ARBA" id="ARBA00030860"/>
    </source>
</evidence>
<evidence type="ECO:0000256" key="3">
    <source>
        <dbReference type="ARBA" id="ARBA00011243"/>
    </source>
</evidence>
<sequence>MTTEIHELPEVGELVIATITKIGDHGAYVILDEYDKIQGFLHVSEIAPGWVRNINKYVKENEKVVAIVKKVREGREEIDLSLKHISKDQRKKKLLDVKRHEKGKSIIQNIQKKASLSDAEIEKLEDKIFSKYDSIYDAVIDIATNGIQAFNDLDMPEKTLAVIEDVSSKLKLPSVEIRGILEITDFSPNGIENIKKILQSFEKKDQKDGAKILYISAPKYRISVTASDFKSAEKTLKHILEDLQKNIEKNKGVFKFTREESKKTGGE</sequence>
<dbReference type="InterPro" id="IPR012340">
    <property type="entry name" value="NA-bd_OB-fold"/>
</dbReference>
<dbReference type="EMBL" id="KF900859">
    <property type="protein sequence ID" value="AIF09335.1"/>
    <property type="molecule type" value="Genomic_DNA"/>
</dbReference>
<keyword evidence="5" id="KW-0396">Initiation factor</keyword>
<evidence type="ECO:0000256" key="5">
    <source>
        <dbReference type="ARBA" id="ARBA00022540"/>
    </source>
</evidence>
<name>A0A075H2A5_9ARCH</name>
<dbReference type="FunFam" id="2.40.50.140:FF:000015">
    <property type="entry name" value="Eukaryotic translation initiation factor 2 subunit alpha"/>
    <property type="match status" value="1"/>
</dbReference>
<dbReference type="Pfam" id="PF07541">
    <property type="entry name" value="EIF_2_alpha"/>
    <property type="match status" value="1"/>
</dbReference>
<dbReference type="SUPFAM" id="SSF110993">
    <property type="entry name" value="eIF-2-alpha, C-terminal domain"/>
    <property type="match status" value="1"/>
</dbReference>
<comment type="subunit">
    <text evidence="3">Heterotrimer composed of an alpha, a beta and a gamma chain.</text>
</comment>